<evidence type="ECO:0000256" key="1">
    <source>
        <dbReference type="ARBA" id="ARBA00022857"/>
    </source>
</evidence>
<organism evidence="4 5">
    <name type="scientific">Romanomermis culicivorax</name>
    <name type="common">Nematode worm</name>
    <dbReference type="NCBI Taxonomy" id="13658"/>
    <lineage>
        <taxon>Eukaryota</taxon>
        <taxon>Metazoa</taxon>
        <taxon>Ecdysozoa</taxon>
        <taxon>Nematoda</taxon>
        <taxon>Enoplea</taxon>
        <taxon>Dorylaimia</taxon>
        <taxon>Mermithida</taxon>
        <taxon>Mermithoidea</taxon>
        <taxon>Mermithidae</taxon>
        <taxon>Romanomermis</taxon>
    </lineage>
</organism>
<keyword evidence="4" id="KW-1185">Reference proteome</keyword>
<name>A0A915HNB7_ROMCU</name>
<sequence>MSEIWSRHGRPRLALNCVGGKSTVYLSTCLAENGKLVSYGGMSKQPLQIPVGPLIFKNIELHGFWMTKWKLEPKNATKMSQMVDFMVDFVQKGKLVVQEYETVGLEDFAKAIDRSMQGFNKKQIFVF</sequence>
<evidence type="ECO:0000256" key="2">
    <source>
        <dbReference type="ARBA" id="ARBA00023002"/>
    </source>
</evidence>
<evidence type="ECO:0000259" key="3">
    <source>
        <dbReference type="Pfam" id="PF00107"/>
    </source>
</evidence>
<evidence type="ECO:0000313" key="4">
    <source>
        <dbReference type="Proteomes" id="UP000887565"/>
    </source>
</evidence>
<dbReference type="Proteomes" id="UP000887565">
    <property type="component" value="Unplaced"/>
</dbReference>
<dbReference type="InterPro" id="IPR036291">
    <property type="entry name" value="NAD(P)-bd_dom_sf"/>
</dbReference>
<dbReference type="PANTHER" id="PTHR43981:SF2">
    <property type="entry name" value="ENOYL-[ACYL-CARRIER-PROTEIN] REDUCTASE, MITOCHONDRIAL"/>
    <property type="match status" value="1"/>
</dbReference>
<dbReference type="WBParaSite" id="nRc.2.0.1.t03438-RA">
    <property type="protein sequence ID" value="nRc.2.0.1.t03438-RA"/>
    <property type="gene ID" value="nRc.2.0.1.g03438"/>
</dbReference>
<accession>A0A915HNB7</accession>
<dbReference type="SUPFAM" id="SSF51735">
    <property type="entry name" value="NAD(P)-binding Rossmann-fold domains"/>
    <property type="match status" value="1"/>
</dbReference>
<proteinExistence type="predicted"/>
<dbReference type="InterPro" id="IPR051034">
    <property type="entry name" value="Mito_Enoyl-ACP_Reductase"/>
</dbReference>
<keyword evidence="1" id="KW-0521">NADP</keyword>
<dbReference type="Pfam" id="PF00107">
    <property type="entry name" value="ADH_zinc_N"/>
    <property type="match status" value="1"/>
</dbReference>
<dbReference type="GO" id="GO:0006631">
    <property type="term" value="P:fatty acid metabolic process"/>
    <property type="evidence" value="ECO:0007669"/>
    <property type="project" value="TreeGrafter"/>
</dbReference>
<keyword evidence="2" id="KW-0560">Oxidoreductase</keyword>
<dbReference type="InterPro" id="IPR013149">
    <property type="entry name" value="ADH-like_C"/>
</dbReference>
<dbReference type="GO" id="GO:0016491">
    <property type="term" value="F:oxidoreductase activity"/>
    <property type="evidence" value="ECO:0007669"/>
    <property type="project" value="UniProtKB-KW"/>
</dbReference>
<dbReference type="GO" id="GO:0005739">
    <property type="term" value="C:mitochondrion"/>
    <property type="evidence" value="ECO:0007669"/>
    <property type="project" value="TreeGrafter"/>
</dbReference>
<reference evidence="5" key="1">
    <citation type="submission" date="2022-11" db="UniProtKB">
        <authorList>
            <consortium name="WormBaseParasite"/>
        </authorList>
    </citation>
    <scope>IDENTIFICATION</scope>
</reference>
<dbReference type="Gene3D" id="3.40.50.720">
    <property type="entry name" value="NAD(P)-binding Rossmann-like Domain"/>
    <property type="match status" value="1"/>
</dbReference>
<evidence type="ECO:0000313" key="5">
    <source>
        <dbReference type="WBParaSite" id="nRc.2.0.1.t03438-RA"/>
    </source>
</evidence>
<dbReference type="AlphaFoldDB" id="A0A915HNB7"/>
<dbReference type="Gene3D" id="3.90.180.10">
    <property type="entry name" value="Medium-chain alcohol dehydrogenases, catalytic domain"/>
    <property type="match status" value="1"/>
</dbReference>
<dbReference type="OMA" id="CEYKDAV"/>
<protein>
    <submittedName>
        <fullName evidence="5">Alcohol dehydrogenase-like C-terminal domain-containing protein</fullName>
    </submittedName>
</protein>
<feature type="domain" description="Alcohol dehydrogenase-like C-terminal" evidence="3">
    <location>
        <begin position="10"/>
        <end position="76"/>
    </location>
</feature>
<dbReference type="PANTHER" id="PTHR43981">
    <property type="entry name" value="ENOYL-[ACYL-CARRIER-PROTEIN] REDUCTASE, MITOCHONDRIAL"/>
    <property type="match status" value="1"/>
</dbReference>